<reference evidence="1" key="1">
    <citation type="journal article" date="2021" name="Proc. Natl. Acad. Sci. U.S.A.">
        <title>A Catalog of Tens of Thousands of Viruses from Human Metagenomes Reveals Hidden Associations with Chronic Diseases.</title>
        <authorList>
            <person name="Tisza M.J."/>
            <person name="Buck C.B."/>
        </authorList>
    </citation>
    <scope>NUCLEOTIDE SEQUENCE</scope>
    <source>
        <strain evidence="1">CtqfO1</strain>
    </source>
</reference>
<organism evidence="1">
    <name type="scientific">Myoviridae sp. ctqfO1</name>
    <dbReference type="NCBI Taxonomy" id="2827710"/>
    <lineage>
        <taxon>Viruses</taxon>
        <taxon>Duplodnaviria</taxon>
        <taxon>Heunggongvirae</taxon>
        <taxon>Uroviricota</taxon>
        <taxon>Caudoviricetes</taxon>
    </lineage>
</organism>
<proteinExistence type="predicted"/>
<accession>A0A8S5T3B5</accession>
<protein>
    <submittedName>
        <fullName evidence="1">Uncharacterized protein</fullName>
    </submittedName>
</protein>
<sequence length="43" mass="4750">MTSFIVIGELAKNSVTWQISLAKPRQIFAETVVINRLSTENSG</sequence>
<name>A0A8S5T3B5_9CAUD</name>
<evidence type="ECO:0000313" key="1">
    <source>
        <dbReference type="EMBL" id="DAF57463.1"/>
    </source>
</evidence>
<dbReference type="EMBL" id="BK032734">
    <property type="protein sequence ID" value="DAF57463.1"/>
    <property type="molecule type" value="Genomic_DNA"/>
</dbReference>